<name>A3ZYV6_9BACT</name>
<reference evidence="3 4" key="1">
    <citation type="submission" date="2006-02" db="EMBL/GenBank/DDBJ databases">
        <authorList>
            <person name="Amann R."/>
            <person name="Ferriera S."/>
            <person name="Johnson J."/>
            <person name="Kravitz S."/>
            <person name="Halpern A."/>
            <person name="Remington K."/>
            <person name="Beeson K."/>
            <person name="Tran B."/>
            <person name="Rogers Y.-H."/>
            <person name="Friedman R."/>
            <person name="Venter J.C."/>
        </authorList>
    </citation>
    <scope>NUCLEOTIDE SEQUENCE [LARGE SCALE GENOMIC DNA]</scope>
    <source>
        <strain evidence="3 4">DSM 3645</strain>
    </source>
</reference>
<keyword evidence="2" id="KW-0812">Transmembrane</keyword>
<evidence type="ECO:0008006" key="5">
    <source>
        <dbReference type="Google" id="ProtNLM"/>
    </source>
</evidence>
<dbReference type="InterPro" id="IPR007712">
    <property type="entry name" value="RelE/ParE_toxin"/>
</dbReference>
<dbReference type="eggNOG" id="COG3668">
    <property type="taxonomic scope" value="Bacteria"/>
</dbReference>
<dbReference type="Pfam" id="PF05016">
    <property type="entry name" value="ParE_toxin"/>
    <property type="match status" value="1"/>
</dbReference>
<dbReference type="RefSeq" id="WP_002651559.1">
    <property type="nucleotide sequence ID" value="NZ_CH672376.1"/>
</dbReference>
<keyword evidence="1" id="KW-1277">Toxin-antitoxin system</keyword>
<evidence type="ECO:0000256" key="1">
    <source>
        <dbReference type="ARBA" id="ARBA00022649"/>
    </source>
</evidence>
<gene>
    <name evidence="3" type="ORF">DSM3645_18311</name>
</gene>
<proteinExistence type="predicted"/>
<dbReference type="InterPro" id="IPR035093">
    <property type="entry name" value="RelE/ParE_toxin_dom_sf"/>
</dbReference>
<dbReference type="Gene3D" id="3.30.2310.20">
    <property type="entry name" value="RelE-like"/>
    <property type="match status" value="1"/>
</dbReference>
<keyword evidence="2" id="KW-1133">Transmembrane helix</keyword>
<dbReference type="HOGENOM" id="CLU_147162_7_0_0"/>
<organism evidence="3 4">
    <name type="scientific">Blastopirellula marina DSM 3645</name>
    <dbReference type="NCBI Taxonomy" id="314230"/>
    <lineage>
        <taxon>Bacteria</taxon>
        <taxon>Pseudomonadati</taxon>
        <taxon>Planctomycetota</taxon>
        <taxon>Planctomycetia</taxon>
        <taxon>Pirellulales</taxon>
        <taxon>Pirellulaceae</taxon>
        <taxon>Blastopirellula</taxon>
    </lineage>
</organism>
<comment type="caution">
    <text evidence="3">The sequence shown here is derived from an EMBL/GenBank/DDBJ whole genome shotgun (WGS) entry which is preliminary data.</text>
</comment>
<feature type="transmembrane region" description="Helical" evidence="2">
    <location>
        <begin position="68"/>
        <end position="88"/>
    </location>
</feature>
<keyword evidence="2" id="KW-0472">Membrane</keyword>
<dbReference type="EMBL" id="AANZ01000022">
    <property type="protein sequence ID" value="EAQ78317.1"/>
    <property type="molecule type" value="Genomic_DNA"/>
</dbReference>
<accession>A3ZYV6</accession>
<dbReference type="STRING" id="314230.DSM3645_18311"/>
<evidence type="ECO:0000313" key="3">
    <source>
        <dbReference type="EMBL" id="EAQ78317.1"/>
    </source>
</evidence>
<dbReference type="Proteomes" id="UP000004358">
    <property type="component" value="Unassembled WGS sequence"/>
</dbReference>
<sequence length="100" mass="11568">MNLRILGEAEAEIEAARQYFNRQAFALGDRFLDDLELALERISTSPESFAKLETLPPNDPYRRALLKVFRYAVIFVILETEVVVVAVAHTSRQPNYWLNR</sequence>
<evidence type="ECO:0000313" key="4">
    <source>
        <dbReference type="Proteomes" id="UP000004358"/>
    </source>
</evidence>
<dbReference type="AlphaFoldDB" id="A3ZYV6"/>
<protein>
    <recommendedName>
        <fullName evidence="5">Plasmid stabilization system protein</fullName>
    </recommendedName>
</protein>
<evidence type="ECO:0000256" key="2">
    <source>
        <dbReference type="SAM" id="Phobius"/>
    </source>
</evidence>